<comment type="caution">
    <text evidence="13">The sequence shown here is derived from an EMBL/GenBank/DDBJ whole genome shotgun (WGS) entry which is preliminary data.</text>
</comment>
<dbReference type="Gene3D" id="2.30.30.190">
    <property type="entry name" value="CAP Gly-rich-like domain"/>
    <property type="match status" value="1"/>
</dbReference>
<dbReference type="EMBL" id="NHYD01003376">
    <property type="protein sequence ID" value="PPQ79375.1"/>
    <property type="molecule type" value="Genomic_DNA"/>
</dbReference>
<feature type="domain" description="C2H2-type" evidence="11">
    <location>
        <begin position="1329"/>
        <end position="1354"/>
    </location>
</feature>
<proteinExistence type="inferred from homology"/>
<dbReference type="SUPFAM" id="SSF74924">
    <property type="entry name" value="Cap-Gly domain"/>
    <property type="match status" value="1"/>
</dbReference>
<feature type="compositionally biased region" description="Polar residues" evidence="10">
    <location>
        <begin position="1389"/>
        <end position="1405"/>
    </location>
</feature>
<feature type="coiled-coil region" evidence="9">
    <location>
        <begin position="983"/>
        <end position="1090"/>
    </location>
</feature>
<reference evidence="13 14" key="1">
    <citation type="journal article" date="2018" name="Evol. Lett.">
        <title>Horizontal gene cluster transfer increased hallucinogenic mushroom diversity.</title>
        <authorList>
            <person name="Reynolds H.T."/>
            <person name="Vijayakumar V."/>
            <person name="Gluck-Thaler E."/>
            <person name="Korotkin H.B."/>
            <person name="Matheny P.B."/>
            <person name="Slot J.C."/>
        </authorList>
    </citation>
    <scope>NUCLEOTIDE SEQUENCE [LARGE SCALE GENOMIC DNA]</scope>
    <source>
        <strain evidence="13 14">2631</strain>
    </source>
</reference>
<feature type="compositionally biased region" description="Polar residues" evidence="10">
    <location>
        <begin position="97"/>
        <end position="127"/>
    </location>
</feature>
<dbReference type="GO" id="GO:0005874">
    <property type="term" value="C:microtubule"/>
    <property type="evidence" value="ECO:0007669"/>
    <property type="project" value="UniProtKB-KW"/>
</dbReference>
<comment type="subcellular location">
    <subcellularLocation>
        <location evidence="1">Cytoplasm</location>
        <location evidence="1">Cytoskeleton</location>
    </subcellularLocation>
</comment>
<dbReference type="PANTHER" id="PTHR18916">
    <property type="entry name" value="DYNACTIN 1-RELATED MICROTUBULE-BINDING"/>
    <property type="match status" value="1"/>
</dbReference>
<feature type="compositionally biased region" description="Low complexity" evidence="10">
    <location>
        <begin position="1506"/>
        <end position="1538"/>
    </location>
</feature>
<sequence>MSGVMDPPPGSIVTVPQGRGVVRFNGRTSFMASGKWIGIELYEKNGKNDGSVDGVAYFKCEMGYGVFVRPSQIRSLHGSELDALTSSRPPPTTRSTAGHQRTPSTSSLLRRNSVQSTPSSNPSTRSASPAKPSASLTVPPSGARSTLARPPPLTPSTLTSPSSLQPRRSLITRQSPSQDTSPVSPNPAQRTGSTSPIKQSAPSNPFNVKRTSSPLSQPPLSQTQRPPSRLAPSPPPPAEPAPPPHDDQELQELRAKIRVLEAKRSDESRHIRELETRLSEAEAFVALRPKFQAKLNSLQTELIATRRELSDAQQLSQLSESRFLDAQEQMEMVMLDKEVAEEKAELAEAELEDVKERLAILEVEVDVLKEGKFIFDSRELEANLIFSEGGGESGDTPAKDSIAYIQLERQNERLKEALIKLRDMTQESEQEQRRRISEMEKDVSGAENLQASYDEAKIKLANAEVQIEDLKLQLDDALTAEDMLVRLTERNLVLGEKIEEMRITIEDLEALKELSDELEENHTETEKQLHEDLEAKESQIREHLRKIENLEETCLDYEGTIQQFRELVMQLQTDLDQLRTQTQTAQSESASAASQAANIMSLNMKLQSSAQKNQARTIDLEVKSIEAKECRELLSIIQPYLPQLYVESDSDATSCYLFFRRMGYKTDLLNTVVAHIHNLPEALNGDVTENIVGVCEMRSRISGLSTLCKRFAAVLRRCDVETFLNIGRLYPEIAPLEKRIDMHIDLLRRDEFRDMECVSDIVKIQAQFDHLAETYFDGFETDLAERELGYVMAFDHDLDMFAASIGLARTSVSSLIKEEDITLEMGGYDIDEELFEPLSVLLNRCKSAKTLSRKLTKRLEDLAQDSSAVRPHLIPQMKALSNYVAEMVNFGISLAQQIMPHLKDVRASKCSFQLTSILGVVKQSATSSVAPDMKPGTSPWEAVGDFITLLIDESTKLVQPVSEPENVLKITGIAPWVARVAEIKAALAVNVEAERKVTSLNDEMQALARTLRTKDQTIQESTVKIELMERRLEAVKKQADAIVELENELAKARKQERAYEEAMEQLQADLDTLEQDNAKLKTMTAGQERQTVGPLQAETENVPIEGSLETSHLLEQIEALRGTVRFLRTENSYLKGHDLLREIETLPPLTRPVPRTPTPPLVVSGNSDTEDSDSDEPPPAPTLFSLSTETKKLYRDVMKYSSAPRVVDLSMLNAKRAEAKGGKVWLPRKKMPAQQVADGVTVPAVSVWKSVPYIALAAQSAEPRSSRMASQSQDQGEASESARKRSPRKKPHMTGIWPCKINGCNKQFAREADLKRHQRTTKMHSMPNFQCPQCDANFTRTDALRRHQKSRHDGVVITTPEPGKDEDENGRSRSGTPFSSKGKEKETNIPVQTHQGAPTHSGPSSYYRSHTAIMTRMLVGLSLSFVPLKNSLAHIPVSRLSALPPPTSPPPWTSYPSSWQNGTLPPNMGPIGYLPHHMYYPSPHYRPHTNEYPATESPPYLKGPPSSATDASSSTQASISRNSSVQPPNQITQQPTNIDPNLDDRSELTEAEVLAAVQAVLMQAEAKDQREREEKERQHREQQQQQQQQQGGMDSGDSPRHEDDEDDLSDRNGLDSMDSMGLDDVVDGLHGYGSSSLDRPEPMEHMLTEDGEPMLNPGLFVSEPSSSL</sequence>
<keyword evidence="14" id="KW-1185">Reference proteome</keyword>
<keyword evidence="6 9" id="KW-0175">Coiled coil</keyword>
<dbReference type="PROSITE" id="PS00845">
    <property type="entry name" value="CAP_GLY_1"/>
    <property type="match status" value="1"/>
</dbReference>
<dbReference type="InterPro" id="IPR013087">
    <property type="entry name" value="Znf_C2H2_type"/>
</dbReference>
<dbReference type="InterPro" id="IPR036859">
    <property type="entry name" value="CAP-Gly_dom_sf"/>
</dbReference>
<evidence type="ECO:0000256" key="1">
    <source>
        <dbReference type="ARBA" id="ARBA00004245"/>
    </source>
</evidence>
<keyword evidence="3" id="KW-0963">Cytoplasm</keyword>
<keyword evidence="4" id="KW-0493">Microtubule</keyword>
<evidence type="ECO:0008006" key="15">
    <source>
        <dbReference type="Google" id="ProtNLM"/>
    </source>
</evidence>
<feature type="compositionally biased region" description="Pro residues" evidence="10">
    <location>
        <begin position="232"/>
        <end position="243"/>
    </location>
</feature>
<feature type="compositionally biased region" description="Basic and acidic residues" evidence="10">
    <location>
        <begin position="425"/>
        <end position="444"/>
    </location>
</feature>
<accession>A0A409WLH4</accession>
<feature type="region of interest" description="Disordered" evidence="10">
    <location>
        <begin position="1259"/>
        <end position="1298"/>
    </location>
</feature>
<protein>
    <recommendedName>
        <fullName evidence="15">CAP-Gly domain-containing protein</fullName>
    </recommendedName>
</protein>
<evidence type="ECO:0000313" key="14">
    <source>
        <dbReference type="Proteomes" id="UP000283269"/>
    </source>
</evidence>
<evidence type="ECO:0000313" key="13">
    <source>
        <dbReference type="EMBL" id="PPQ79375.1"/>
    </source>
</evidence>
<dbReference type="Gene3D" id="3.30.160.60">
    <property type="entry name" value="Classic Zinc Finger"/>
    <property type="match status" value="1"/>
</dbReference>
<feature type="compositionally biased region" description="Polar residues" evidence="10">
    <location>
        <begin position="1267"/>
        <end position="1278"/>
    </location>
</feature>
<evidence type="ECO:0000256" key="8">
    <source>
        <dbReference type="PROSITE-ProRule" id="PRU00042"/>
    </source>
</evidence>
<dbReference type="STRING" id="93625.A0A409WLH4"/>
<dbReference type="SMART" id="SM00355">
    <property type="entry name" value="ZnF_C2H2"/>
    <property type="match status" value="2"/>
</dbReference>
<feature type="compositionally biased region" description="Low complexity" evidence="10">
    <location>
        <begin position="155"/>
        <end position="164"/>
    </location>
</feature>
<feature type="compositionally biased region" description="Low complexity" evidence="10">
    <location>
        <begin position="210"/>
        <end position="231"/>
    </location>
</feature>
<evidence type="ECO:0000256" key="10">
    <source>
        <dbReference type="SAM" id="MobiDB-lite"/>
    </source>
</evidence>
<evidence type="ECO:0000256" key="9">
    <source>
        <dbReference type="SAM" id="Coils"/>
    </source>
</evidence>
<dbReference type="PROSITE" id="PS50157">
    <property type="entry name" value="ZINC_FINGER_C2H2_2"/>
    <property type="match status" value="2"/>
</dbReference>
<gene>
    <name evidence="13" type="ORF">CVT25_002645</name>
</gene>
<dbReference type="InterPro" id="IPR036236">
    <property type="entry name" value="Znf_C2H2_sf"/>
</dbReference>
<evidence type="ECO:0000259" key="11">
    <source>
        <dbReference type="PROSITE" id="PS50157"/>
    </source>
</evidence>
<dbReference type="SUPFAM" id="SSF57667">
    <property type="entry name" value="beta-beta-alpha zinc fingers"/>
    <property type="match status" value="1"/>
</dbReference>
<dbReference type="PROSITE" id="PS00028">
    <property type="entry name" value="ZINC_FINGER_C2H2_1"/>
    <property type="match status" value="1"/>
</dbReference>
<feature type="region of interest" description="Disordered" evidence="10">
    <location>
        <begin position="78"/>
        <end position="247"/>
    </location>
</feature>
<name>A0A409WLH4_PSICY</name>
<dbReference type="GO" id="GO:0030286">
    <property type="term" value="C:dynein complex"/>
    <property type="evidence" value="ECO:0007669"/>
    <property type="project" value="UniProtKB-KW"/>
</dbReference>
<dbReference type="Pfam" id="PF01302">
    <property type="entry name" value="CAP_GLY"/>
    <property type="match status" value="1"/>
</dbReference>
<dbReference type="InParanoid" id="A0A409WLH4"/>
<feature type="compositionally biased region" description="Basic and acidic residues" evidence="10">
    <location>
        <begin position="1565"/>
        <end position="1582"/>
    </location>
</feature>
<dbReference type="InterPro" id="IPR022157">
    <property type="entry name" value="Dynactin"/>
</dbReference>
<keyword evidence="8" id="KW-0863">Zinc-finger</keyword>
<evidence type="ECO:0000256" key="7">
    <source>
        <dbReference type="ARBA" id="ARBA00023212"/>
    </source>
</evidence>
<dbReference type="Pfam" id="PF12455">
    <property type="entry name" value="Dynactin"/>
    <property type="match status" value="1"/>
</dbReference>
<feature type="domain" description="CAP-Gly" evidence="12">
    <location>
        <begin position="27"/>
        <end position="69"/>
    </location>
</feature>
<feature type="compositionally biased region" description="Polar residues" evidence="10">
    <location>
        <begin position="171"/>
        <end position="206"/>
    </location>
</feature>
<feature type="compositionally biased region" description="Pro residues" evidence="10">
    <location>
        <begin position="1149"/>
        <end position="1160"/>
    </location>
</feature>
<dbReference type="Proteomes" id="UP000283269">
    <property type="component" value="Unassembled WGS sequence"/>
</dbReference>
<keyword evidence="8" id="KW-0479">Metal-binding</keyword>
<dbReference type="OrthoDB" id="2130750at2759"/>
<feature type="region of interest" description="Disordered" evidence="10">
    <location>
        <begin position="1345"/>
        <end position="1405"/>
    </location>
</feature>
<dbReference type="Pfam" id="PF00096">
    <property type="entry name" value="zf-C2H2"/>
    <property type="match status" value="2"/>
</dbReference>
<evidence type="ECO:0000256" key="3">
    <source>
        <dbReference type="ARBA" id="ARBA00022490"/>
    </source>
</evidence>
<organism evidence="13 14">
    <name type="scientific">Psilocybe cyanescens</name>
    <dbReference type="NCBI Taxonomy" id="93625"/>
    <lineage>
        <taxon>Eukaryota</taxon>
        <taxon>Fungi</taxon>
        <taxon>Dikarya</taxon>
        <taxon>Basidiomycota</taxon>
        <taxon>Agaricomycotina</taxon>
        <taxon>Agaricomycetes</taxon>
        <taxon>Agaricomycetidae</taxon>
        <taxon>Agaricales</taxon>
        <taxon>Agaricineae</taxon>
        <taxon>Strophariaceae</taxon>
        <taxon>Psilocybe</taxon>
    </lineage>
</organism>
<keyword evidence="8" id="KW-0862">Zinc</keyword>
<feature type="region of interest" description="Disordered" evidence="10">
    <location>
        <begin position="1489"/>
        <end position="1543"/>
    </location>
</feature>
<evidence type="ECO:0000256" key="2">
    <source>
        <dbReference type="ARBA" id="ARBA00011010"/>
    </source>
</evidence>
<dbReference type="PROSITE" id="PS50245">
    <property type="entry name" value="CAP_GLY_2"/>
    <property type="match status" value="1"/>
</dbReference>
<feature type="region of interest" description="Disordered" evidence="10">
    <location>
        <begin position="1564"/>
        <end position="1668"/>
    </location>
</feature>
<feature type="region of interest" description="Disordered" evidence="10">
    <location>
        <begin position="425"/>
        <end position="446"/>
    </location>
</feature>
<feature type="domain" description="C2H2-type" evidence="11">
    <location>
        <begin position="1297"/>
        <end position="1329"/>
    </location>
</feature>
<feature type="region of interest" description="Disordered" evidence="10">
    <location>
        <begin position="1148"/>
        <end position="1187"/>
    </location>
</feature>
<feature type="compositionally biased region" description="Basic and acidic residues" evidence="10">
    <location>
        <begin position="1638"/>
        <end position="1648"/>
    </location>
</feature>
<dbReference type="SMART" id="SM01052">
    <property type="entry name" value="CAP_GLY"/>
    <property type="match status" value="1"/>
</dbReference>
<feature type="coiled-coil region" evidence="9">
    <location>
        <begin position="250"/>
        <end position="371"/>
    </location>
</feature>
<dbReference type="GO" id="GO:0008270">
    <property type="term" value="F:zinc ion binding"/>
    <property type="evidence" value="ECO:0007669"/>
    <property type="project" value="UniProtKB-KW"/>
</dbReference>
<keyword evidence="5" id="KW-0243">Dynein</keyword>
<dbReference type="InterPro" id="IPR000938">
    <property type="entry name" value="CAP-Gly_domain"/>
</dbReference>
<evidence type="ECO:0000256" key="6">
    <source>
        <dbReference type="ARBA" id="ARBA00023054"/>
    </source>
</evidence>
<evidence type="ECO:0000259" key="12">
    <source>
        <dbReference type="PROSITE" id="PS50245"/>
    </source>
</evidence>
<evidence type="ECO:0000256" key="4">
    <source>
        <dbReference type="ARBA" id="ARBA00022701"/>
    </source>
</evidence>
<keyword evidence="7" id="KW-0206">Cytoskeleton</keyword>
<comment type="similarity">
    <text evidence="2">Belongs to the dynactin 150 kDa subunit family.</text>
</comment>
<evidence type="ECO:0000256" key="5">
    <source>
        <dbReference type="ARBA" id="ARBA00023017"/>
    </source>
</evidence>